<feature type="region of interest" description="Disordered" evidence="1">
    <location>
        <begin position="39"/>
        <end position="65"/>
    </location>
</feature>
<name>A0A4Z1FJ88_9HELO</name>
<reference evidence="2 3" key="1">
    <citation type="submission" date="2017-12" db="EMBL/GenBank/DDBJ databases">
        <title>Comparative genomics of Botrytis spp.</title>
        <authorList>
            <person name="Valero-Jimenez C.A."/>
            <person name="Tapia P."/>
            <person name="Veloso J."/>
            <person name="Silva-Moreno E."/>
            <person name="Staats M."/>
            <person name="Valdes J.H."/>
            <person name="Van Kan J.A.L."/>
        </authorList>
    </citation>
    <scope>NUCLEOTIDE SEQUENCE [LARGE SCALE GENOMIC DNA]</scope>
    <source>
        <strain evidence="2 3">Bp0003</strain>
    </source>
</reference>
<organism evidence="2 3">
    <name type="scientific">Botrytis paeoniae</name>
    <dbReference type="NCBI Taxonomy" id="278948"/>
    <lineage>
        <taxon>Eukaryota</taxon>
        <taxon>Fungi</taxon>
        <taxon>Dikarya</taxon>
        <taxon>Ascomycota</taxon>
        <taxon>Pezizomycotina</taxon>
        <taxon>Leotiomycetes</taxon>
        <taxon>Helotiales</taxon>
        <taxon>Sclerotiniaceae</taxon>
        <taxon>Botrytis</taxon>
    </lineage>
</organism>
<comment type="caution">
    <text evidence="2">The sequence shown here is derived from an EMBL/GenBank/DDBJ whole genome shotgun (WGS) entry which is preliminary data.</text>
</comment>
<dbReference type="AlphaFoldDB" id="A0A4Z1FJ88"/>
<evidence type="ECO:0000313" key="3">
    <source>
        <dbReference type="Proteomes" id="UP000297910"/>
    </source>
</evidence>
<evidence type="ECO:0000313" key="2">
    <source>
        <dbReference type="EMBL" id="TGO22852.1"/>
    </source>
</evidence>
<evidence type="ECO:0000256" key="1">
    <source>
        <dbReference type="SAM" id="MobiDB-lite"/>
    </source>
</evidence>
<dbReference type="Proteomes" id="UP000297910">
    <property type="component" value="Unassembled WGS sequence"/>
</dbReference>
<dbReference type="EMBL" id="PQXI01000152">
    <property type="protein sequence ID" value="TGO22852.1"/>
    <property type="molecule type" value="Genomic_DNA"/>
</dbReference>
<keyword evidence="3" id="KW-1185">Reference proteome</keyword>
<sequence length="65" mass="7545">MAAAFKPCSCAAARRPTGIRIASQSRKEITRQRFMWKQEQYTREHKKTPTGPIGWKSVPRRNDKV</sequence>
<gene>
    <name evidence="2" type="ORF">BPAE_0152g00070</name>
</gene>
<accession>A0A4Z1FJ88</accession>
<protein>
    <submittedName>
        <fullName evidence="2">Uncharacterized protein</fullName>
    </submittedName>
</protein>
<proteinExistence type="predicted"/>